<keyword evidence="6 13" id="KW-0175">Coiled coil</keyword>
<keyword evidence="5" id="KW-0832">Ubl conjugation</keyword>
<reference evidence="17" key="1">
    <citation type="submission" date="2025-08" db="UniProtKB">
        <authorList>
            <consortium name="Ensembl"/>
        </authorList>
    </citation>
    <scope>IDENTIFICATION</scope>
</reference>
<dbReference type="AlphaFoldDB" id="A0A8C6HGS0"/>
<evidence type="ECO:0000256" key="11">
    <source>
        <dbReference type="ARBA" id="ARBA00076441"/>
    </source>
</evidence>
<feature type="coiled-coil region" evidence="13">
    <location>
        <begin position="48"/>
        <end position="144"/>
    </location>
</feature>
<dbReference type="InterPro" id="IPR004244">
    <property type="entry name" value="Transposase_22"/>
</dbReference>
<dbReference type="Proteomes" id="UP000694415">
    <property type="component" value="Unplaced"/>
</dbReference>
<comment type="similarity">
    <text evidence="9">Belongs to the transposase 22 family.</text>
</comment>
<keyword evidence="18" id="KW-1185">Reference proteome</keyword>
<organism evidence="17 18">
    <name type="scientific">Mus spicilegus</name>
    <name type="common">Mound-building mouse</name>
    <dbReference type="NCBI Taxonomy" id="10103"/>
    <lineage>
        <taxon>Eukaryota</taxon>
        <taxon>Metazoa</taxon>
        <taxon>Chordata</taxon>
        <taxon>Craniata</taxon>
        <taxon>Vertebrata</taxon>
        <taxon>Euteleostomi</taxon>
        <taxon>Mammalia</taxon>
        <taxon>Eutheria</taxon>
        <taxon>Euarchontoglires</taxon>
        <taxon>Glires</taxon>
        <taxon>Rodentia</taxon>
        <taxon>Myomorpha</taxon>
        <taxon>Muroidea</taxon>
        <taxon>Muridae</taxon>
        <taxon>Murinae</taxon>
        <taxon>Mus</taxon>
        <taxon>Mus</taxon>
    </lineage>
</organism>
<evidence type="ECO:0000313" key="18">
    <source>
        <dbReference type="Proteomes" id="UP000694415"/>
    </source>
</evidence>
<evidence type="ECO:0000256" key="8">
    <source>
        <dbReference type="ARBA" id="ARBA00060281"/>
    </source>
</evidence>
<feature type="domain" description="L1 transposable element dsRBD-like" evidence="16">
    <location>
        <begin position="308"/>
        <end position="370"/>
    </location>
</feature>
<dbReference type="Ensembl" id="ENSMSIT00000026383.1">
    <property type="protein sequence ID" value="ENSMSIP00000020899.1"/>
    <property type="gene ID" value="ENSMSIG00000017770.1"/>
</dbReference>
<dbReference type="Pfam" id="PF02994">
    <property type="entry name" value="Transposase_22"/>
    <property type="match status" value="1"/>
</dbReference>
<evidence type="ECO:0000256" key="7">
    <source>
        <dbReference type="ARBA" id="ARBA00023242"/>
    </source>
</evidence>
<dbReference type="InterPro" id="IPR043636">
    <property type="entry name" value="L1_RRM_dom"/>
</dbReference>
<evidence type="ECO:0000256" key="4">
    <source>
        <dbReference type="ARBA" id="ARBA00022741"/>
    </source>
</evidence>
<evidence type="ECO:0000256" key="10">
    <source>
        <dbReference type="ARBA" id="ARBA00067412"/>
    </source>
</evidence>
<comment type="subcellular location">
    <subcellularLocation>
        <location evidence="1">Cytoplasm</location>
        <location evidence="1">Stress granule</location>
    </subcellularLocation>
    <subcellularLocation>
        <location evidence="2">Nucleus</location>
        <location evidence="2">Nucleolus</location>
    </subcellularLocation>
</comment>
<evidence type="ECO:0000256" key="9">
    <source>
        <dbReference type="ARBA" id="ARBA00061640"/>
    </source>
</evidence>
<dbReference type="Gene3D" id="3.30.250.20">
    <property type="entry name" value="L1 transposable element, C-terminal domain"/>
    <property type="match status" value="1"/>
</dbReference>
<dbReference type="GO" id="GO:0000166">
    <property type="term" value="F:nucleotide binding"/>
    <property type="evidence" value="ECO:0007669"/>
    <property type="project" value="UniProtKB-KW"/>
</dbReference>
<dbReference type="PANTHER" id="PTHR11505">
    <property type="entry name" value="L1 TRANSPOSABLE ELEMENT-RELATED"/>
    <property type="match status" value="1"/>
</dbReference>
<evidence type="ECO:0000256" key="6">
    <source>
        <dbReference type="ARBA" id="ARBA00023054"/>
    </source>
</evidence>
<accession>A0A8C6HGS0</accession>
<evidence type="ECO:0000256" key="13">
    <source>
        <dbReference type="SAM" id="Coils"/>
    </source>
</evidence>
<dbReference type="GO" id="GO:0010494">
    <property type="term" value="C:cytoplasmic stress granule"/>
    <property type="evidence" value="ECO:0007669"/>
    <property type="project" value="UniProtKB-SubCell"/>
</dbReference>
<sequence length="382" mass="44159">MAKGKRKNLTNRNQDHSPSSEPSTPTLPSPGHPNTPEKLDLDLKAYLMMMVEDIKKDLNNSLKEIQENSAKQVEDIKEETQKSLKELQENITKQVEDIKEETQKSLKELRENTTKQVMELNKTIQDLKREVDTIKKTQSEAMLEIETLGKKSGTIDASISNRIQEMKERISGPEDSIENISTTIKENVKCKKILTQNIQEIQDTMRRPNLRIIGVDENEDFQLKGPANIFNKIIEENFPNLKKEMPMNIEEAYRTPNRLDQKRNSSRHIIIRTTNALSKDRILKAVREKGQVTYKGKPIRITPDFSPETMKARRAWTDVIQTLREHKFQPRLLYPAKLSITIDGETKVFHDKTKFTHYLSTNPALQRIITEKKTNTRTGTMP</sequence>
<evidence type="ECO:0000256" key="5">
    <source>
        <dbReference type="ARBA" id="ARBA00022843"/>
    </source>
</evidence>
<evidence type="ECO:0000256" key="14">
    <source>
        <dbReference type="SAM" id="MobiDB-lite"/>
    </source>
</evidence>
<evidence type="ECO:0000256" key="2">
    <source>
        <dbReference type="ARBA" id="ARBA00004604"/>
    </source>
</evidence>
<protein>
    <recommendedName>
        <fullName evidence="10">LINE-1 retrotransposable element ORF1 protein</fullName>
    </recommendedName>
    <alternativeName>
        <fullName evidence="11">LINE retrotransposable element 1</fullName>
    </alternativeName>
    <alternativeName>
        <fullName evidence="12">LINE1 retrotransposable element 1</fullName>
    </alternativeName>
</protein>
<feature type="region of interest" description="Disordered" evidence="14">
    <location>
        <begin position="1"/>
        <end position="40"/>
    </location>
</feature>
<dbReference type="SUPFAM" id="SSF58113">
    <property type="entry name" value="Apolipoprotein A-I"/>
    <property type="match status" value="1"/>
</dbReference>
<dbReference type="Gene3D" id="1.20.5.390">
    <property type="entry name" value="L1 transposable element, trimerization domain"/>
    <property type="match status" value="1"/>
</dbReference>
<feature type="domain" description="L1 transposable element RRM" evidence="15">
    <location>
        <begin position="207"/>
        <end position="304"/>
    </location>
</feature>
<evidence type="ECO:0000259" key="15">
    <source>
        <dbReference type="Pfam" id="PF02994"/>
    </source>
</evidence>
<dbReference type="InterPro" id="IPR035300">
    <property type="entry name" value="L1_dsRBD"/>
</dbReference>
<dbReference type="FunFam" id="3.30.70.1820:FF:000002">
    <property type="entry name" value="LINE-1 retrotransposable element ORF1 protein"/>
    <property type="match status" value="1"/>
</dbReference>
<dbReference type="InterPro" id="IPR042566">
    <property type="entry name" value="L1_C"/>
</dbReference>
<dbReference type="FunFam" id="1.20.5.390:FF:000005">
    <property type="entry name" value="LINE-1 retrotransposable element ORF1 protein"/>
    <property type="match status" value="1"/>
</dbReference>
<keyword evidence="4" id="KW-0547">Nucleotide-binding</keyword>
<dbReference type="GO" id="GO:0005730">
    <property type="term" value="C:nucleolus"/>
    <property type="evidence" value="ECO:0007669"/>
    <property type="project" value="UniProtKB-SubCell"/>
</dbReference>
<dbReference type="GeneTree" id="ENSGT01050000244818"/>
<dbReference type="Gene3D" id="1.20.120.20">
    <property type="entry name" value="Apolipoprotein"/>
    <property type="match status" value="1"/>
</dbReference>
<keyword evidence="7" id="KW-0539">Nucleus</keyword>
<evidence type="ECO:0000259" key="16">
    <source>
        <dbReference type="Pfam" id="PF17490"/>
    </source>
</evidence>
<name>A0A8C6HGS0_MUSSI</name>
<evidence type="ECO:0000313" key="17">
    <source>
        <dbReference type="Ensembl" id="ENSMSIP00000020899.1"/>
    </source>
</evidence>
<reference evidence="17" key="2">
    <citation type="submission" date="2025-09" db="UniProtKB">
        <authorList>
            <consortium name="Ensembl"/>
        </authorList>
    </citation>
    <scope>IDENTIFICATION</scope>
</reference>
<proteinExistence type="inferred from homology"/>
<evidence type="ECO:0000256" key="1">
    <source>
        <dbReference type="ARBA" id="ARBA00004210"/>
    </source>
</evidence>
<dbReference type="GO" id="GO:0032197">
    <property type="term" value="P:retrotransposition"/>
    <property type="evidence" value="ECO:0007669"/>
    <property type="project" value="UniProtKB-ARBA"/>
</dbReference>
<dbReference type="Gene3D" id="3.30.70.1820">
    <property type="entry name" value="L1 transposable element, RRM domain"/>
    <property type="match status" value="1"/>
</dbReference>
<evidence type="ECO:0000256" key="12">
    <source>
        <dbReference type="ARBA" id="ARBA00078321"/>
    </source>
</evidence>
<dbReference type="Pfam" id="PF17490">
    <property type="entry name" value="Tnp_22_dsRBD"/>
    <property type="match status" value="1"/>
</dbReference>
<evidence type="ECO:0000256" key="3">
    <source>
        <dbReference type="ARBA" id="ARBA00022490"/>
    </source>
</evidence>
<comment type="function">
    <text evidence="8">Nucleic acid-binding protein which is essential for retrotransposition of LINE-1 elements in the genome. Functions as a nucleic acid chaperone binding its own transcript and therefore preferentially mobilizing the transcript from which they are encoded.</text>
</comment>
<keyword evidence="3" id="KW-0963">Cytoplasm</keyword>